<feature type="transmembrane region" description="Helical" evidence="1">
    <location>
        <begin position="9"/>
        <end position="27"/>
    </location>
</feature>
<dbReference type="PANTHER" id="PTHR37312:SF1">
    <property type="entry name" value="MEMBRANE-BOUND ACYLTRANSFERASE YKRP-RELATED"/>
    <property type="match status" value="1"/>
</dbReference>
<sequence>MEKRWVQMDVAKGVGILIIVFGHGWFVANSPDLLYPILASFILPLFFFLSGVFFKPEQPFWQTAIRKADALLKPFFVTMLVYVVIRDLLRHQPLLADIGGVFYASVDTIPWQALWFLPHFWLATLYAWVFLRVVRLLQLSLPLSCALVALQLLFGILCLGWFWQIPVTFGEHQWLLPGLPFSLEIVPISSTFFIYGYLLRGRLREHRSSIWTLLLSVLIFAALFLYSHASQDLAQRRYDHWFWSSAMSVCGVYLCWALSGVLMQVPWLRGPMNYIGQSTLILLIFHGEIQHKTFALLEYLGLPTVLAASVALVVAVVVPLLIGELIKRVAVLRWFYHPFPQKKRPGVKPGALQTPAKP</sequence>
<evidence type="ECO:0000313" key="4">
    <source>
        <dbReference type="Proteomes" id="UP000199636"/>
    </source>
</evidence>
<feature type="transmembrane region" description="Helical" evidence="1">
    <location>
        <begin position="175"/>
        <end position="198"/>
    </location>
</feature>
<feature type="domain" description="Acyltransferase 3" evidence="2">
    <location>
        <begin position="7"/>
        <end position="322"/>
    </location>
</feature>
<feature type="transmembrane region" description="Helical" evidence="1">
    <location>
        <begin position="270"/>
        <end position="287"/>
    </location>
</feature>
<gene>
    <name evidence="3" type="ORF">SAMN05216272_101527</name>
</gene>
<protein>
    <submittedName>
        <fullName evidence="3">Fucose 4-O-acetylase</fullName>
    </submittedName>
</protein>
<evidence type="ECO:0000259" key="2">
    <source>
        <dbReference type="Pfam" id="PF01757"/>
    </source>
</evidence>
<accession>A0A1G8CDA2</accession>
<dbReference type="AlphaFoldDB" id="A0A1G8CDA2"/>
<feature type="transmembrane region" description="Helical" evidence="1">
    <location>
        <begin position="109"/>
        <end position="131"/>
    </location>
</feature>
<feature type="transmembrane region" description="Helical" evidence="1">
    <location>
        <begin position="70"/>
        <end position="89"/>
    </location>
</feature>
<keyword evidence="1" id="KW-0812">Transmembrane</keyword>
<feature type="transmembrane region" description="Helical" evidence="1">
    <location>
        <begin position="143"/>
        <end position="163"/>
    </location>
</feature>
<dbReference type="GO" id="GO:0016747">
    <property type="term" value="F:acyltransferase activity, transferring groups other than amino-acyl groups"/>
    <property type="evidence" value="ECO:0007669"/>
    <property type="project" value="InterPro"/>
</dbReference>
<keyword evidence="4" id="KW-1185">Reference proteome</keyword>
<dbReference type="InterPro" id="IPR052734">
    <property type="entry name" value="Nod_factor_acetyltransferase"/>
</dbReference>
<dbReference type="Proteomes" id="UP000199636">
    <property type="component" value="Unassembled WGS sequence"/>
</dbReference>
<dbReference type="EMBL" id="FNDS01000001">
    <property type="protein sequence ID" value="SDH43487.1"/>
    <property type="molecule type" value="Genomic_DNA"/>
</dbReference>
<evidence type="ECO:0000313" key="3">
    <source>
        <dbReference type="EMBL" id="SDH43487.1"/>
    </source>
</evidence>
<name>A0A1G8CDA2_9PSED</name>
<evidence type="ECO:0000256" key="1">
    <source>
        <dbReference type="SAM" id="Phobius"/>
    </source>
</evidence>
<feature type="transmembrane region" description="Helical" evidence="1">
    <location>
        <begin position="241"/>
        <end position="263"/>
    </location>
</feature>
<organism evidence="3 4">
    <name type="scientific">Pseudomonas panipatensis</name>
    <dbReference type="NCBI Taxonomy" id="428992"/>
    <lineage>
        <taxon>Bacteria</taxon>
        <taxon>Pseudomonadati</taxon>
        <taxon>Pseudomonadota</taxon>
        <taxon>Gammaproteobacteria</taxon>
        <taxon>Pseudomonadales</taxon>
        <taxon>Pseudomonadaceae</taxon>
        <taxon>Pseudomonas</taxon>
    </lineage>
</organism>
<feature type="transmembrane region" description="Helical" evidence="1">
    <location>
        <begin position="33"/>
        <end position="54"/>
    </location>
</feature>
<reference evidence="4" key="1">
    <citation type="submission" date="2016-10" db="EMBL/GenBank/DDBJ databases">
        <authorList>
            <person name="Varghese N."/>
            <person name="Submissions S."/>
        </authorList>
    </citation>
    <scope>NUCLEOTIDE SEQUENCE [LARGE SCALE GENOMIC DNA]</scope>
    <source>
        <strain evidence="4">CCM 7469</strain>
    </source>
</reference>
<dbReference type="RefSeq" id="WP_090260547.1">
    <property type="nucleotide sequence ID" value="NZ_FNDS01000001.1"/>
</dbReference>
<proteinExistence type="predicted"/>
<dbReference type="Pfam" id="PF01757">
    <property type="entry name" value="Acyl_transf_3"/>
    <property type="match status" value="1"/>
</dbReference>
<dbReference type="STRING" id="428992.SAMN05216272_101527"/>
<dbReference type="InterPro" id="IPR002656">
    <property type="entry name" value="Acyl_transf_3_dom"/>
</dbReference>
<dbReference type="PANTHER" id="PTHR37312">
    <property type="entry name" value="MEMBRANE-BOUND ACYLTRANSFERASE YKRP-RELATED"/>
    <property type="match status" value="1"/>
</dbReference>
<feature type="transmembrane region" description="Helical" evidence="1">
    <location>
        <begin position="210"/>
        <end position="229"/>
    </location>
</feature>
<keyword evidence="1" id="KW-1133">Transmembrane helix</keyword>
<keyword evidence="1" id="KW-0472">Membrane</keyword>
<feature type="transmembrane region" description="Helical" evidence="1">
    <location>
        <begin position="299"/>
        <end position="323"/>
    </location>
</feature>
<dbReference type="OrthoDB" id="9814956at2"/>